<keyword evidence="2" id="KW-1185">Reference proteome</keyword>
<comment type="caution">
    <text evidence="1">The sequence shown here is derived from an EMBL/GenBank/DDBJ whole genome shotgun (WGS) entry which is preliminary data.</text>
</comment>
<accession>A0A5B0PBJ3</accession>
<reference evidence="1 2" key="1">
    <citation type="submission" date="2019-05" db="EMBL/GenBank/DDBJ databases">
        <title>Emergence of the Ug99 lineage of the wheat stem rust pathogen through somatic hybridization.</title>
        <authorList>
            <person name="Li F."/>
            <person name="Upadhyaya N.M."/>
            <person name="Sperschneider J."/>
            <person name="Matny O."/>
            <person name="Nguyen-Phuc H."/>
            <person name="Mago R."/>
            <person name="Raley C."/>
            <person name="Miller M.E."/>
            <person name="Silverstein K.A.T."/>
            <person name="Henningsen E."/>
            <person name="Hirsch C.D."/>
            <person name="Visser B."/>
            <person name="Pretorius Z.A."/>
            <person name="Steffenson B.J."/>
            <person name="Schwessinger B."/>
            <person name="Dodds P.N."/>
            <person name="Figueroa M."/>
        </authorList>
    </citation>
    <scope>NUCLEOTIDE SEQUENCE [LARGE SCALE GENOMIC DNA]</scope>
    <source>
        <strain evidence="1">21-0</strain>
    </source>
</reference>
<organism evidence="1 2">
    <name type="scientific">Puccinia graminis f. sp. tritici</name>
    <dbReference type="NCBI Taxonomy" id="56615"/>
    <lineage>
        <taxon>Eukaryota</taxon>
        <taxon>Fungi</taxon>
        <taxon>Dikarya</taxon>
        <taxon>Basidiomycota</taxon>
        <taxon>Pucciniomycotina</taxon>
        <taxon>Pucciniomycetes</taxon>
        <taxon>Pucciniales</taxon>
        <taxon>Pucciniaceae</taxon>
        <taxon>Puccinia</taxon>
    </lineage>
</organism>
<dbReference type="EMBL" id="VSWC01000066">
    <property type="protein sequence ID" value="KAA1098463.1"/>
    <property type="molecule type" value="Genomic_DNA"/>
</dbReference>
<evidence type="ECO:0000313" key="2">
    <source>
        <dbReference type="Proteomes" id="UP000324748"/>
    </source>
</evidence>
<dbReference type="Proteomes" id="UP000324748">
    <property type="component" value="Unassembled WGS sequence"/>
</dbReference>
<gene>
    <name evidence="1" type="ORF">PGT21_035516</name>
</gene>
<sequence>MLPALALKKEERRRTDKDGELGGRELSLFVRTQLGQLALHVLLQLVDRIGERRPGVVYFVLHKLSPHVELSLLTVSITV</sequence>
<evidence type="ECO:0000313" key="1">
    <source>
        <dbReference type="EMBL" id="KAA1098463.1"/>
    </source>
</evidence>
<dbReference type="AlphaFoldDB" id="A0A5B0PBJ3"/>
<proteinExistence type="predicted"/>
<protein>
    <submittedName>
        <fullName evidence="1">Uncharacterized protein</fullName>
    </submittedName>
</protein>
<name>A0A5B0PBJ3_PUCGR</name>